<dbReference type="EMBL" id="JBIMZQ010000073">
    <property type="protein sequence ID" value="KAL3656817.1"/>
    <property type="molecule type" value="Genomic_DNA"/>
</dbReference>
<sequence length="74" mass="8275">MHPLVRTRVARVAVNLGLGTSAYKKDRISDAPSGSAPWNASHDYTNYGFSTLEANRTMLSWKSVLDEFVMWKTA</sequence>
<keyword evidence="3" id="KW-1185">Reference proteome</keyword>
<dbReference type="AlphaFoldDB" id="A0ABD3ER79"/>
<protein>
    <recommendedName>
        <fullName evidence="1">Purple acid phosphatase C-terminal domain-containing protein</fullName>
    </recommendedName>
</protein>
<evidence type="ECO:0000259" key="1">
    <source>
        <dbReference type="Pfam" id="PF14008"/>
    </source>
</evidence>
<dbReference type="Pfam" id="PF14008">
    <property type="entry name" value="Metallophos_C"/>
    <property type="match status" value="1"/>
</dbReference>
<evidence type="ECO:0000313" key="3">
    <source>
        <dbReference type="Proteomes" id="UP001632037"/>
    </source>
</evidence>
<name>A0ABD3ER79_9STRA</name>
<evidence type="ECO:0000313" key="2">
    <source>
        <dbReference type="EMBL" id="KAL3656817.1"/>
    </source>
</evidence>
<organism evidence="2 3">
    <name type="scientific">Phytophthora oleae</name>
    <dbReference type="NCBI Taxonomy" id="2107226"/>
    <lineage>
        <taxon>Eukaryota</taxon>
        <taxon>Sar</taxon>
        <taxon>Stramenopiles</taxon>
        <taxon>Oomycota</taxon>
        <taxon>Peronosporomycetes</taxon>
        <taxon>Peronosporales</taxon>
        <taxon>Peronosporaceae</taxon>
        <taxon>Phytophthora</taxon>
    </lineage>
</organism>
<proteinExistence type="predicted"/>
<gene>
    <name evidence="2" type="ORF">V7S43_018274</name>
</gene>
<dbReference type="Proteomes" id="UP001632037">
    <property type="component" value="Unassembled WGS sequence"/>
</dbReference>
<feature type="domain" description="Purple acid phosphatase C-terminal" evidence="1">
    <location>
        <begin position="32"/>
        <end position="65"/>
    </location>
</feature>
<accession>A0ABD3ER79</accession>
<dbReference type="InterPro" id="IPR025733">
    <property type="entry name" value="PAPs_C"/>
</dbReference>
<reference evidence="2 3" key="1">
    <citation type="submission" date="2024-09" db="EMBL/GenBank/DDBJ databases">
        <title>Genome sequencing and assembly of Phytophthora oleae, isolate VK10A, causative agent of rot of olive drupes.</title>
        <authorList>
            <person name="Conti Taguali S."/>
            <person name="Riolo M."/>
            <person name="La Spada F."/>
            <person name="Cacciola S.O."/>
            <person name="Dionisio G."/>
        </authorList>
    </citation>
    <scope>NUCLEOTIDE SEQUENCE [LARGE SCALE GENOMIC DNA]</scope>
    <source>
        <strain evidence="2 3">VK10A</strain>
    </source>
</reference>
<comment type="caution">
    <text evidence="2">The sequence shown here is derived from an EMBL/GenBank/DDBJ whole genome shotgun (WGS) entry which is preliminary data.</text>
</comment>